<accession>A0AAW1XQ82</accession>
<organism evidence="4 5">
    <name type="scientific">Rubus argutus</name>
    <name type="common">Southern blackberry</name>
    <dbReference type="NCBI Taxonomy" id="59490"/>
    <lineage>
        <taxon>Eukaryota</taxon>
        <taxon>Viridiplantae</taxon>
        <taxon>Streptophyta</taxon>
        <taxon>Embryophyta</taxon>
        <taxon>Tracheophyta</taxon>
        <taxon>Spermatophyta</taxon>
        <taxon>Magnoliopsida</taxon>
        <taxon>eudicotyledons</taxon>
        <taxon>Gunneridae</taxon>
        <taxon>Pentapetalae</taxon>
        <taxon>rosids</taxon>
        <taxon>fabids</taxon>
        <taxon>Rosales</taxon>
        <taxon>Rosaceae</taxon>
        <taxon>Rosoideae</taxon>
        <taxon>Rosoideae incertae sedis</taxon>
        <taxon>Rubus</taxon>
    </lineage>
</organism>
<gene>
    <name evidence="4" type="ORF">M0R45_015300</name>
</gene>
<dbReference type="PROSITE" id="PS00636">
    <property type="entry name" value="DNAJ_1"/>
    <property type="match status" value="1"/>
</dbReference>
<dbReference type="PROSITE" id="PS50076">
    <property type="entry name" value="DNAJ_2"/>
    <property type="match status" value="1"/>
</dbReference>
<protein>
    <recommendedName>
        <fullName evidence="3">J domain-containing protein</fullName>
    </recommendedName>
</protein>
<name>A0AAW1XQ82_RUBAR</name>
<dbReference type="SMART" id="SM00271">
    <property type="entry name" value="DnaJ"/>
    <property type="match status" value="1"/>
</dbReference>
<dbReference type="CDD" id="cd06257">
    <property type="entry name" value="DnaJ"/>
    <property type="match status" value="1"/>
</dbReference>
<proteinExistence type="predicted"/>
<feature type="domain" description="J" evidence="3">
    <location>
        <begin position="11"/>
        <end position="81"/>
    </location>
</feature>
<dbReference type="InterPro" id="IPR018253">
    <property type="entry name" value="DnaJ_domain_CS"/>
</dbReference>
<feature type="compositionally biased region" description="Low complexity" evidence="1">
    <location>
        <begin position="88"/>
        <end position="97"/>
    </location>
</feature>
<evidence type="ECO:0000259" key="3">
    <source>
        <dbReference type="PROSITE" id="PS50076"/>
    </source>
</evidence>
<evidence type="ECO:0000313" key="4">
    <source>
        <dbReference type="EMBL" id="KAK9938571.1"/>
    </source>
</evidence>
<reference evidence="4 5" key="1">
    <citation type="journal article" date="2023" name="G3 (Bethesda)">
        <title>A chromosome-length genome assembly and annotation of blackberry (Rubus argutus, cv. 'Hillquist').</title>
        <authorList>
            <person name="Bruna T."/>
            <person name="Aryal R."/>
            <person name="Dudchenko O."/>
            <person name="Sargent D.J."/>
            <person name="Mead D."/>
            <person name="Buti M."/>
            <person name="Cavallini A."/>
            <person name="Hytonen T."/>
            <person name="Andres J."/>
            <person name="Pham M."/>
            <person name="Weisz D."/>
            <person name="Mascagni F."/>
            <person name="Usai G."/>
            <person name="Natali L."/>
            <person name="Bassil N."/>
            <person name="Fernandez G.E."/>
            <person name="Lomsadze A."/>
            <person name="Armour M."/>
            <person name="Olukolu B."/>
            <person name="Poorten T."/>
            <person name="Britton C."/>
            <person name="Davik J."/>
            <person name="Ashrafi H."/>
            <person name="Aiden E.L."/>
            <person name="Borodovsky M."/>
            <person name="Worthington M."/>
        </authorList>
    </citation>
    <scope>NUCLEOTIDE SEQUENCE [LARGE SCALE GENOMIC DNA]</scope>
    <source>
        <strain evidence="4">PI 553951</strain>
    </source>
</reference>
<sequence length="218" mass="25227">MEKKTQKVLYDHYSLLGLPSGEEGTKLDEIAIRKAYREKALQLHPDKRPNDPDANAEFQRLQSSYATLMDPQARKQFDSILITLRNRQQQQPNSAEPQQEEPSEPKRPYAPKRPSAPNGVVIRVEHIDDSNLFLVGIVIFILAPAVFPAARSEWSWILRWLGYHGGYELLSRRQKLEIRWLIAQVVRYFKCNPNPPQAATNQELHVHGHEDIEDWVMV</sequence>
<dbReference type="AlphaFoldDB" id="A0AAW1XQ82"/>
<dbReference type="Pfam" id="PF00226">
    <property type="entry name" value="DnaJ"/>
    <property type="match status" value="1"/>
</dbReference>
<dbReference type="SUPFAM" id="SSF46565">
    <property type="entry name" value="Chaperone J-domain"/>
    <property type="match status" value="1"/>
</dbReference>
<dbReference type="PANTHER" id="PTHR45098:SF1">
    <property type="entry name" value="DNAJ DOMAIN CONTAINING PROTEIN, EXPRESSED"/>
    <property type="match status" value="1"/>
</dbReference>
<dbReference type="PRINTS" id="PR00625">
    <property type="entry name" value="JDOMAIN"/>
</dbReference>
<keyword evidence="2" id="KW-0472">Membrane</keyword>
<dbReference type="InterPro" id="IPR001623">
    <property type="entry name" value="DnaJ_domain"/>
</dbReference>
<keyword evidence="2" id="KW-1133">Transmembrane helix</keyword>
<comment type="caution">
    <text evidence="4">The sequence shown here is derived from an EMBL/GenBank/DDBJ whole genome shotgun (WGS) entry which is preliminary data.</text>
</comment>
<feature type="transmembrane region" description="Helical" evidence="2">
    <location>
        <begin position="132"/>
        <end position="150"/>
    </location>
</feature>
<keyword evidence="2" id="KW-0812">Transmembrane</keyword>
<evidence type="ECO:0000256" key="2">
    <source>
        <dbReference type="SAM" id="Phobius"/>
    </source>
</evidence>
<feature type="region of interest" description="Disordered" evidence="1">
    <location>
        <begin position="87"/>
        <end position="115"/>
    </location>
</feature>
<dbReference type="Proteomes" id="UP001457282">
    <property type="component" value="Unassembled WGS sequence"/>
</dbReference>
<dbReference type="Gene3D" id="1.10.287.110">
    <property type="entry name" value="DnaJ domain"/>
    <property type="match status" value="1"/>
</dbReference>
<keyword evidence="5" id="KW-1185">Reference proteome</keyword>
<evidence type="ECO:0000256" key="1">
    <source>
        <dbReference type="SAM" id="MobiDB-lite"/>
    </source>
</evidence>
<dbReference type="PANTHER" id="PTHR45098">
    <property type="entry name" value="DNAJ DOMAIN CONTAINING PROTEIN, EXPRESSED"/>
    <property type="match status" value="1"/>
</dbReference>
<evidence type="ECO:0000313" key="5">
    <source>
        <dbReference type="Proteomes" id="UP001457282"/>
    </source>
</evidence>
<dbReference type="EMBL" id="JBEDUW010000003">
    <property type="protein sequence ID" value="KAK9938571.1"/>
    <property type="molecule type" value="Genomic_DNA"/>
</dbReference>
<dbReference type="InterPro" id="IPR036869">
    <property type="entry name" value="J_dom_sf"/>
</dbReference>